<feature type="compositionally biased region" description="Basic and acidic residues" evidence="2">
    <location>
        <begin position="248"/>
        <end position="274"/>
    </location>
</feature>
<keyword evidence="1" id="KW-0175">Coiled coil</keyword>
<keyword evidence="4" id="KW-1185">Reference proteome</keyword>
<dbReference type="EMBL" id="JBDLOU010000118">
    <property type="protein sequence ID" value="MEX3742792.1"/>
    <property type="molecule type" value="Genomic_DNA"/>
</dbReference>
<evidence type="ECO:0000313" key="4">
    <source>
        <dbReference type="Proteomes" id="UP001558474"/>
    </source>
</evidence>
<reference evidence="3 4" key="1">
    <citation type="submission" date="2024-04" db="EMBL/GenBank/DDBJ databases">
        <title>Genomic Markers of Mycobacteria.</title>
        <authorList>
            <person name="Soliman M.S."/>
            <person name="Elkholy A."/>
            <person name="Soliman N.S."/>
            <person name="Abbas A."/>
            <person name="Khayrat S."/>
            <person name="Shawky S."/>
        </authorList>
    </citation>
    <scope>NUCLEOTIDE SEQUENCE [LARGE SCALE GENOMIC DNA]</scope>
    <source>
        <strain evidence="3 4">Egy-CU-AM5</strain>
    </source>
</reference>
<dbReference type="Proteomes" id="UP001558474">
    <property type="component" value="Unassembled WGS sequence"/>
</dbReference>
<protein>
    <submittedName>
        <fullName evidence="3">DUF4226 domain-containing protein</fullName>
    </submittedName>
</protein>
<dbReference type="RefSeq" id="WP_368574483.1">
    <property type="nucleotide sequence ID" value="NZ_JBDLOU010000118.1"/>
</dbReference>
<evidence type="ECO:0000256" key="2">
    <source>
        <dbReference type="SAM" id="MobiDB-lite"/>
    </source>
</evidence>
<evidence type="ECO:0000313" key="3">
    <source>
        <dbReference type="EMBL" id="MEX3742792.1"/>
    </source>
</evidence>
<comment type="caution">
    <text evidence="3">The sequence shown here is derived from an EMBL/GenBank/DDBJ whole genome shotgun (WGS) entry which is preliminary data.</text>
</comment>
<feature type="compositionally biased region" description="Basic and acidic residues" evidence="2">
    <location>
        <begin position="219"/>
        <end position="240"/>
    </location>
</feature>
<proteinExistence type="predicted"/>
<accession>A0ABV3VN23</accession>
<feature type="coiled-coil region" evidence="1">
    <location>
        <begin position="15"/>
        <end position="70"/>
    </location>
</feature>
<dbReference type="InterPro" id="IPR019710">
    <property type="entry name" value="DUF4226"/>
</dbReference>
<name>A0ABV3VN23_9MYCO</name>
<dbReference type="Pfam" id="PF10774">
    <property type="entry name" value="DUF4226"/>
    <property type="match status" value="1"/>
</dbReference>
<organism evidence="3 4">
    <name type="scientific">Mycolicibacterium porcinum</name>
    <dbReference type="NCBI Taxonomy" id="39693"/>
    <lineage>
        <taxon>Bacteria</taxon>
        <taxon>Bacillati</taxon>
        <taxon>Actinomycetota</taxon>
        <taxon>Actinomycetes</taxon>
        <taxon>Mycobacteriales</taxon>
        <taxon>Mycobacteriaceae</taxon>
        <taxon>Mycolicibacterium</taxon>
    </lineage>
</organism>
<gene>
    <name evidence="3" type="ORF">ABFW12_31580</name>
</gene>
<evidence type="ECO:0000256" key="1">
    <source>
        <dbReference type="SAM" id="Coils"/>
    </source>
</evidence>
<feature type="region of interest" description="Disordered" evidence="2">
    <location>
        <begin position="218"/>
        <end position="294"/>
    </location>
</feature>
<sequence>MAPKPGEPGWEGSAAQKEAEAAAKLKTKVEALKSLDAQLDQLGKQIVDDNAEAKKKLKALQDDIDKELKYQETSGDSSVVKTAALNKFMQDKADEAAKVITDAATVVAQRQGQIDGLGNQYPGDVGGGGVPGYTDPGGMGGGYGEAAYGGEYGGEYGYGEPYYDEGGYGEEGFGDAASQLAGALPQVANALPGALGGLAGGGNPIGDLPGIIGSAIRSAGEERRDESDPKEKAEPEKPPVEGENNNPEPKKDEPEKTEEPKDEKTDPEKTEAKPDGPAPASPPAPTMVVRPDGSTATAASAPVAAAARAHLGGAGLEDSYKAAGMTLPPPSTPIKDSLPSLKAAEMGDLAVFKDRYVMLLGDNQVYLDGQQQAASALSKLTGFVGYRRAPQPSTPYVPAAAPAGAEHAAVPAV</sequence>
<feature type="compositionally biased region" description="Pro residues" evidence="2">
    <location>
        <begin position="276"/>
        <end position="285"/>
    </location>
</feature>